<organism evidence="2 3">
    <name type="scientific">Helicostylum pulchrum</name>
    <dbReference type="NCBI Taxonomy" id="562976"/>
    <lineage>
        <taxon>Eukaryota</taxon>
        <taxon>Fungi</taxon>
        <taxon>Fungi incertae sedis</taxon>
        <taxon>Mucoromycota</taxon>
        <taxon>Mucoromycotina</taxon>
        <taxon>Mucoromycetes</taxon>
        <taxon>Mucorales</taxon>
        <taxon>Mucorineae</taxon>
        <taxon>Mucoraceae</taxon>
        <taxon>Helicostylum</taxon>
    </lineage>
</organism>
<sequence length="218" mass="24671">MVVMPPVLSTSSSSSTKKKRHDGPEHNAKSSSNLQMSLRTIGRMGQSMSSMLPKHKEKQISEDKEEGELNHTPLPTINISNKVWEAAEENLLEDIKEVRLAMDLFLNSRIPEAEKILEPKRYSTLYHSLGHSFVLFLKSVMTFQHTDIEDAIEALKETIQLADAFRKKNSSWLGNITSWVKGISVLEVWEMSRLHRHAVSSNFIVIVSKISLTFANPT</sequence>
<dbReference type="InterPro" id="IPR019412">
    <property type="entry name" value="IML2/TPR_39"/>
</dbReference>
<accession>A0ABP9Y2Y5</accession>
<feature type="region of interest" description="Disordered" evidence="1">
    <location>
        <begin position="1"/>
        <end position="35"/>
    </location>
</feature>
<evidence type="ECO:0000313" key="2">
    <source>
        <dbReference type="EMBL" id="GAA5801040.1"/>
    </source>
</evidence>
<dbReference type="PANTHER" id="PTHR31859">
    <property type="entry name" value="TETRATRICOPEPTIDE REPEAT PROTEIN 39 FAMILY MEMBER"/>
    <property type="match status" value="1"/>
</dbReference>
<gene>
    <name evidence="2" type="ORF">HPULCUR_006482</name>
</gene>
<dbReference type="PANTHER" id="PTHR31859:SF1">
    <property type="entry name" value="TETRATRICOPEPTIDE REPEAT PROTEIN 39C"/>
    <property type="match status" value="1"/>
</dbReference>
<proteinExistence type="predicted"/>
<reference evidence="2 3" key="1">
    <citation type="submission" date="2024-04" db="EMBL/GenBank/DDBJ databases">
        <title>genome sequences of Mucor flavus KT1a and Helicostylum pulchrum KT1b strains isolation_sourced from the surface of a dry-aged beef.</title>
        <authorList>
            <person name="Toyotome T."/>
            <person name="Hosono M."/>
            <person name="Torimaru M."/>
            <person name="Fukuda K."/>
            <person name="Mikami N."/>
        </authorList>
    </citation>
    <scope>NUCLEOTIDE SEQUENCE [LARGE SCALE GENOMIC DNA]</scope>
    <source>
        <strain evidence="2 3">KT1b</strain>
    </source>
</reference>
<comment type="caution">
    <text evidence="2">The sequence shown here is derived from an EMBL/GenBank/DDBJ whole genome shotgun (WGS) entry which is preliminary data.</text>
</comment>
<dbReference type="Pfam" id="PF10300">
    <property type="entry name" value="Iml2-TPR_39"/>
    <property type="match status" value="1"/>
</dbReference>
<evidence type="ECO:0000256" key="1">
    <source>
        <dbReference type="SAM" id="MobiDB-lite"/>
    </source>
</evidence>
<evidence type="ECO:0000313" key="3">
    <source>
        <dbReference type="Proteomes" id="UP001476247"/>
    </source>
</evidence>
<dbReference type="EMBL" id="BAABUJ010000017">
    <property type="protein sequence ID" value="GAA5801040.1"/>
    <property type="molecule type" value="Genomic_DNA"/>
</dbReference>
<protein>
    <submittedName>
        <fullName evidence="2">Uncharacterized protein</fullName>
    </submittedName>
</protein>
<keyword evidence="3" id="KW-1185">Reference proteome</keyword>
<name>A0ABP9Y2Y5_9FUNG</name>
<dbReference type="Proteomes" id="UP001476247">
    <property type="component" value="Unassembled WGS sequence"/>
</dbReference>
<feature type="region of interest" description="Disordered" evidence="1">
    <location>
        <begin position="47"/>
        <end position="74"/>
    </location>
</feature>